<dbReference type="EMBL" id="JACOPP010000005">
    <property type="protein sequence ID" value="MBC5733259.1"/>
    <property type="molecule type" value="Genomic_DNA"/>
</dbReference>
<proteinExistence type="inferred from homology"/>
<dbReference type="GO" id="GO:0030245">
    <property type="term" value="P:cellulose catabolic process"/>
    <property type="evidence" value="ECO:0007669"/>
    <property type="project" value="UniProtKB-KW"/>
</dbReference>
<keyword evidence="7" id="KW-1185">Reference proteome</keyword>
<dbReference type="PANTHER" id="PTHR10357:SF210">
    <property type="entry name" value="MALTODEXTRIN GLUCOSIDASE"/>
    <property type="match status" value="1"/>
</dbReference>
<keyword evidence="4" id="KW-0326">Glycosidase</keyword>
<dbReference type="InterPro" id="IPR013780">
    <property type="entry name" value="Glyco_hydro_b"/>
</dbReference>
<dbReference type="PANTHER" id="PTHR10357">
    <property type="entry name" value="ALPHA-AMYLASE FAMILY MEMBER"/>
    <property type="match status" value="1"/>
</dbReference>
<dbReference type="Pfam" id="PF00128">
    <property type="entry name" value="Alpha-amylase"/>
    <property type="match status" value="1"/>
</dbReference>
<evidence type="ECO:0000256" key="1">
    <source>
        <dbReference type="ARBA" id="ARBA00008061"/>
    </source>
</evidence>
<sequence>MIDRQAVLHIPLSQYAFINSEISITLRIRVARDGLTRCVLHFGDRVCPSDPVIFSSLEMEKVATDLDFDYYEITFDSPYTRVCYYFELCDSDERLYLFADILSKVLPQERSEFYQYPFMRREEISTVPDWLKQAVVYNIFPDSFASEWRFIRGTPSETGWGSDVVLKSKLGGTIRGITANLDYIADLGFTCLYINPIFAAGEYHKYDVLDYFNVSPNMGTNEDFHELVSQAHSRGIRVIIDGVFNHCSWYFFAFDDVARNGERSKYKDWFYDLRFPVIRPENESIRPTYSSFAYERKMPKLNTSNPEVREYFMEVCEHWIRDYGVDGWRLDVANEVDRTFWRAFRQRSRAINPESVMIGEIWESSETWLQGDMFDSTMNYDFRKNCRDFFGTEAINATEFNARVTKMNYRYPTGILQGQLNLLDSHDVNRFFSYCQKDIRRLRLAEVFLFTAPGTPCVFYGDELGMDGDHEETLRGPMPWDAPFHDEREFFRTLVTLRRENKALIYGSYRALFMDEDGLYIYRRQLKEHTVTIALNARNHTAKLEDMDPLTDPMMSDGFEAGRLAPFGYAVWTQ</sequence>
<evidence type="ECO:0000259" key="5">
    <source>
        <dbReference type="SMART" id="SM00642"/>
    </source>
</evidence>
<comment type="similarity">
    <text evidence="1">Belongs to the glycosyl hydrolase 13 family.</text>
</comment>
<dbReference type="InterPro" id="IPR004185">
    <property type="entry name" value="Glyco_hydro_13_lg-like_dom"/>
</dbReference>
<evidence type="ECO:0000313" key="6">
    <source>
        <dbReference type="EMBL" id="MBC5733259.1"/>
    </source>
</evidence>
<gene>
    <name evidence="6" type="ORF">H8S57_05910</name>
</gene>
<keyword evidence="3" id="KW-0136">Cellulose degradation</keyword>
<accession>A0A8J6JEM3</accession>
<dbReference type="InterPro" id="IPR017853">
    <property type="entry name" value="GH"/>
</dbReference>
<dbReference type="RefSeq" id="WP_186907148.1">
    <property type="nucleotide sequence ID" value="NZ_JACOPP010000005.1"/>
</dbReference>
<dbReference type="CDD" id="cd11338">
    <property type="entry name" value="AmyAc_CMD"/>
    <property type="match status" value="1"/>
</dbReference>
<keyword evidence="3" id="KW-0119">Carbohydrate metabolism</keyword>
<dbReference type="InterPro" id="IPR006047">
    <property type="entry name" value="GH13_cat_dom"/>
</dbReference>
<keyword evidence="3" id="KW-0624">Polysaccharide degradation</keyword>
<dbReference type="GO" id="GO:0004553">
    <property type="term" value="F:hydrolase activity, hydrolyzing O-glycosyl compounds"/>
    <property type="evidence" value="ECO:0007669"/>
    <property type="project" value="InterPro"/>
</dbReference>
<dbReference type="Gene3D" id="3.20.20.80">
    <property type="entry name" value="Glycosidases"/>
    <property type="match status" value="1"/>
</dbReference>
<comment type="caution">
    <text evidence="6">The sequence shown here is derived from an EMBL/GenBank/DDBJ whole genome shotgun (WGS) entry which is preliminary data.</text>
</comment>
<protein>
    <submittedName>
        <fullName evidence="6">Glycoside hydrolase family 13 protein</fullName>
    </submittedName>
</protein>
<dbReference type="InterPro" id="IPR013783">
    <property type="entry name" value="Ig-like_fold"/>
</dbReference>
<evidence type="ECO:0000256" key="4">
    <source>
        <dbReference type="ARBA" id="ARBA00023295"/>
    </source>
</evidence>
<feature type="domain" description="Glycosyl hydrolase family 13 catalytic" evidence="5">
    <location>
        <begin position="138"/>
        <end position="498"/>
    </location>
</feature>
<dbReference type="Pfam" id="PF02903">
    <property type="entry name" value="Alpha-amylase_N"/>
    <property type="match status" value="1"/>
</dbReference>
<dbReference type="Proteomes" id="UP000661435">
    <property type="component" value="Unassembled WGS sequence"/>
</dbReference>
<evidence type="ECO:0000256" key="3">
    <source>
        <dbReference type="ARBA" id="ARBA00023001"/>
    </source>
</evidence>
<dbReference type="SUPFAM" id="SSF51445">
    <property type="entry name" value="(Trans)glycosidases"/>
    <property type="match status" value="1"/>
</dbReference>
<dbReference type="Gene3D" id="2.60.40.10">
    <property type="entry name" value="Immunoglobulins"/>
    <property type="match status" value="1"/>
</dbReference>
<evidence type="ECO:0000313" key="7">
    <source>
        <dbReference type="Proteomes" id="UP000661435"/>
    </source>
</evidence>
<evidence type="ECO:0000256" key="2">
    <source>
        <dbReference type="ARBA" id="ARBA00022801"/>
    </source>
</evidence>
<name>A0A8J6JEM3_9FIRM</name>
<dbReference type="InterPro" id="IPR045857">
    <property type="entry name" value="O16G_dom_2"/>
</dbReference>
<dbReference type="AlphaFoldDB" id="A0A8J6JEM3"/>
<reference evidence="6" key="1">
    <citation type="submission" date="2020-08" db="EMBL/GenBank/DDBJ databases">
        <title>Genome public.</title>
        <authorList>
            <person name="Liu C."/>
            <person name="Sun Q."/>
        </authorList>
    </citation>
    <scope>NUCLEOTIDE SEQUENCE</scope>
    <source>
        <strain evidence="6">NSJ-51</strain>
    </source>
</reference>
<dbReference type="InterPro" id="IPR014756">
    <property type="entry name" value="Ig_E-set"/>
</dbReference>
<dbReference type="Gene3D" id="3.90.400.10">
    <property type="entry name" value="Oligo-1,6-glucosidase, Domain 2"/>
    <property type="match status" value="1"/>
</dbReference>
<dbReference type="SMART" id="SM00642">
    <property type="entry name" value="Aamy"/>
    <property type="match status" value="1"/>
</dbReference>
<dbReference type="Gene3D" id="2.60.40.1180">
    <property type="entry name" value="Golgi alpha-mannosidase II"/>
    <property type="match status" value="1"/>
</dbReference>
<dbReference type="SUPFAM" id="SSF81296">
    <property type="entry name" value="E set domains"/>
    <property type="match status" value="1"/>
</dbReference>
<keyword evidence="2 6" id="KW-0378">Hydrolase</keyword>
<dbReference type="CDD" id="cd02857">
    <property type="entry name" value="E_set_CDase_PDE_N"/>
    <property type="match status" value="1"/>
</dbReference>
<organism evidence="6 7">
    <name type="scientific">Lawsonibacter hominis</name>
    <dbReference type="NCBI Taxonomy" id="2763053"/>
    <lineage>
        <taxon>Bacteria</taxon>
        <taxon>Bacillati</taxon>
        <taxon>Bacillota</taxon>
        <taxon>Clostridia</taxon>
        <taxon>Eubacteriales</taxon>
        <taxon>Oscillospiraceae</taxon>
        <taxon>Lawsonibacter</taxon>
    </lineage>
</organism>